<reference evidence="1" key="1">
    <citation type="journal article" date="2023" name="G3 (Bethesda)">
        <title>A reference genome for the long-term kleptoplast-retaining sea slug Elysia crispata morphotype clarki.</title>
        <authorList>
            <person name="Eastman K.E."/>
            <person name="Pendleton A.L."/>
            <person name="Shaikh M.A."/>
            <person name="Suttiyut T."/>
            <person name="Ogas R."/>
            <person name="Tomko P."/>
            <person name="Gavelis G."/>
            <person name="Widhalm J.R."/>
            <person name="Wisecaver J.H."/>
        </authorList>
    </citation>
    <scope>NUCLEOTIDE SEQUENCE</scope>
    <source>
        <strain evidence="1">ECLA1</strain>
    </source>
</reference>
<protein>
    <submittedName>
        <fullName evidence="1">Uncharacterized protein</fullName>
    </submittedName>
</protein>
<evidence type="ECO:0000313" key="2">
    <source>
        <dbReference type="Proteomes" id="UP001283361"/>
    </source>
</evidence>
<name>A0AAE1AAD3_9GAST</name>
<organism evidence="1 2">
    <name type="scientific">Elysia crispata</name>
    <name type="common">lettuce slug</name>
    <dbReference type="NCBI Taxonomy" id="231223"/>
    <lineage>
        <taxon>Eukaryota</taxon>
        <taxon>Metazoa</taxon>
        <taxon>Spiralia</taxon>
        <taxon>Lophotrochozoa</taxon>
        <taxon>Mollusca</taxon>
        <taxon>Gastropoda</taxon>
        <taxon>Heterobranchia</taxon>
        <taxon>Euthyneura</taxon>
        <taxon>Panpulmonata</taxon>
        <taxon>Sacoglossa</taxon>
        <taxon>Placobranchoidea</taxon>
        <taxon>Plakobranchidae</taxon>
        <taxon>Elysia</taxon>
    </lineage>
</organism>
<dbReference type="AlphaFoldDB" id="A0AAE1AAD3"/>
<sequence>MEVQISGGRHFLPANISLFHQFEDQGRSRSRSEDEAVCLVLVCGMCPGPSMGSLVPHQSASERIHGRDQQSGCRRLYPSKRAMWGPRRKNLPCVSHVDEAKRYTDVTLDKLVVTGMDVRLDKLVNTGMGRRIGKLVDTKMDVRPDKSVNTGMGRRIGKC</sequence>
<evidence type="ECO:0000313" key="1">
    <source>
        <dbReference type="EMBL" id="KAK3783895.1"/>
    </source>
</evidence>
<accession>A0AAE1AAD3</accession>
<comment type="caution">
    <text evidence="1">The sequence shown here is derived from an EMBL/GenBank/DDBJ whole genome shotgun (WGS) entry which is preliminary data.</text>
</comment>
<dbReference type="EMBL" id="JAWDGP010002332">
    <property type="protein sequence ID" value="KAK3783895.1"/>
    <property type="molecule type" value="Genomic_DNA"/>
</dbReference>
<keyword evidence="2" id="KW-1185">Reference proteome</keyword>
<proteinExistence type="predicted"/>
<dbReference type="Proteomes" id="UP001283361">
    <property type="component" value="Unassembled WGS sequence"/>
</dbReference>
<gene>
    <name evidence="1" type="ORF">RRG08_042828</name>
</gene>